<evidence type="ECO:0000313" key="4">
    <source>
        <dbReference type="Proteomes" id="UP000033202"/>
    </source>
</evidence>
<dbReference type="STRING" id="1219043.SCH01S_53_00530"/>
<gene>
    <name evidence="3" type="ORF">SCH01S_53_00530</name>
</gene>
<dbReference type="InterPro" id="IPR000639">
    <property type="entry name" value="Epox_hydrolase-like"/>
</dbReference>
<protein>
    <submittedName>
        <fullName evidence="3">Putative hydrolase</fullName>
    </submittedName>
</protein>
<feature type="region of interest" description="Disordered" evidence="1">
    <location>
        <begin position="1"/>
        <end position="26"/>
    </location>
</feature>
<dbReference type="EMBL" id="BBWU01000053">
    <property type="protein sequence ID" value="GAO40981.1"/>
    <property type="molecule type" value="Genomic_DNA"/>
</dbReference>
<dbReference type="Proteomes" id="UP000033202">
    <property type="component" value="Unassembled WGS sequence"/>
</dbReference>
<dbReference type="AlphaFoldDB" id="A0A0E9MU94"/>
<keyword evidence="4" id="KW-1185">Reference proteome</keyword>
<organism evidence="3 4">
    <name type="scientific">Sphingomonas changbaiensis NBRC 104936</name>
    <dbReference type="NCBI Taxonomy" id="1219043"/>
    <lineage>
        <taxon>Bacteria</taxon>
        <taxon>Pseudomonadati</taxon>
        <taxon>Pseudomonadota</taxon>
        <taxon>Alphaproteobacteria</taxon>
        <taxon>Sphingomonadales</taxon>
        <taxon>Sphingomonadaceae</taxon>
        <taxon>Sphingomonas</taxon>
    </lineage>
</organism>
<evidence type="ECO:0000256" key="1">
    <source>
        <dbReference type="SAM" id="MobiDB-lite"/>
    </source>
</evidence>
<dbReference type="SUPFAM" id="SSF53474">
    <property type="entry name" value="alpha/beta-Hydrolases"/>
    <property type="match status" value="1"/>
</dbReference>
<name>A0A0E9MU94_9SPHN</name>
<feature type="domain" description="AB hydrolase-1" evidence="2">
    <location>
        <begin position="87"/>
        <end position="327"/>
    </location>
</feature>
<dbReference type="PRINTS" id="PR00111">
    <property type="entry name" value="ABHYDROLASE"/>
</dbReference>
<sequence length="345" mass="36379">MRMTQKPNDKSRGGRGGKSEAPSAPNFLRRHPKWTAAALLAGAGLLGSAIFNRAAARRAEARTPPAGKFIHVDGTKLHFLERGEGQPVVLLHGNGVLLQDFEASGVLDLIANKHRVIAFDRPGFGYSDRPQSTIWTPSAQADLIARAMSQMGVRGAVVVGHSWGTLVALAMALDHPDAVAGLVLLSGYYYGTARPDVLPLSAPAIPLIGDVMAHTISPLAGALMGPAAVKAAFAPAEVAQRFVDFPIAITLRPSQVRATAADTAMMVPSAVALSRRYRDLGVPTIILAGEGDLIVGVEKHSKRLAGEVEGSELRVLAEQGHLFHYAEPSHVATAVDDVLERVGSS</sequence>
<dbReference type="GO" id="GO:0016787">
    <property type="term" value="F:hydrolase activity"/>
    <property type="evidence" value="ECO:0007669"/>
    <property type="project" value="UniProtKB-KW"/>
</dbReference>
<comment type="caution">
    <text evidence="3">The sequence shown here is derived from an EMBL/GenBank/DDBJ whole genome shotgun (WGS) entry which is preliminary data.</text>
</comment>
<proteinExistence type="predicted"/>
<dbReference type="InterPro" id="IPR029058">
    <property type="entry name" value="AB_hydrolase_fold"/>
</dbReference>
<keyword evidence="3" id="KW-0378">Hydrolase</keyword>
<dbReference type="PRINTS" id="PR00412">
    <property type="entry name" value="EPOXHYDRLASE"/>
</dbReference>
<dbReference type="PANTHER" id="PTHR43798">
    <property type="entry name" value="MONOACYLGLYCEROL LIPASE"/>
    <property type="match status" value="1"/>
</dbReference>
<dbReference type="Pfam" id="PF00561">
    <property type="entry name" value="Abhydrolase_1"/>
    <property type="match status" value="1"/>
</dbReference>
<evidence type="ECO:0000313" key="3">
    <source>
        <dbReference type="EMBL" id="GAO40981.1"/>
    </source>
</evidence>
<accession>A0A0E9MU94</accession>
<dbReference type="Gene3D" id="3.40.50.1820">
    <property type="entry name" value="alpha/beta hydrolase"/>
    <property type="match status" value="1"/>
</dbReference>
<dbReference type="InterPro" id="IPR050266">
    <property type="entry name" value="AB_hydrolase_sf"/>
</dbReference>
<dbReference type="InterPro" id="IPR000073">
    <property type="entry name" value="AB_hydrolase_1"/>
</dbReference>
<evidence type="ECO:0000259" key="2">
    <source>
        <dbReference type="Pfam" id="PF00561"/>
    </source>
</evidence>
<reference evidence="3 4" key="1">
    <citation type="submission" date="2015-04" db="EMBL/GenBank/DDBJ databases">
        <title>Whole genome shotgun sequence of Sphingomonas changbaiensis NBRC 104936.</title>
        <authorList>
            <person name="Katano-Makiyama Y."/>
            <person name="Hosoyama A."/>
            <person name="Hashimoto M."/>
            <person name="Noguchi M."/>
            <person name="Tsuchikane K."/>
            <person name="Ohji S."/>
            <person name="Yamazoe A."/>
            <person name="Ichikawa N."/>
            <person name="Kimura A."/>
            <person name="Fujita N."/>
        </authorList>
    </citation>
    <scope>NUCLEOTIDE SEQUENCE [LARGE SCALE GENOMIC DNA]</scope>
    <source>
        <strain evidence="3 4">NBRC 104936</strain>
    </source>
</reference>